<comment type="subunit">
    <text evidence="8">Homodimers and heterodimers.</text>
</comment>
<keyword evidence="3 8" id="KW-0805">Transcription regulation</keyword>
<dbReference type="InterPro" id="IPR003340">
    <property type="entry name" value="B3_DNA-bd"/>
</dbReference>
<dbReference type="InterPro" id="IPR044835">
    <property type="entry name" value="ARF_plant"/>
</dbReference>
<sequence length="573" mass="62839">MSTATATKLAGGGEVEERIWKACAGNLVRIPAVNTTAYYFPQGHLEQSPANFPASSFSPQVKFQPCILCRVLQVRFLADHATDEVFAEIQLQKISCFSSQLLREQVRVSRNEQNDVVSFAKVLTPSDANNGGGFSVPRFCAVSIFPPLDFTADPPVQNIRVKDVHGENWEFRHIYRGTPRRHLLTTGWSKFVNSKKLVAGDSVVFMRNKLTGELFVGVRRAVKSLVSASGMVSAWGPPQGYCRNGGGGGSGGKGNVEVEKVVEAVAKAASGAVFEVVYYPRPGVAEFVVAAEEVEEALKVCWSGGMRIKMATETEDSSRLQWFQGTVALVPAPENGVFRGSIWRMLEVKWDDHEILKNMNKVSPWQVKLIPPTPSIHTAFPPTKKVKYSPDSGLFTDGEEEFPLPTVGFSSMMGHLSSCYLNYNSFPASMQGARQNHSFVSSLPNIVTDGTHQIYPEYHVDSVSQKAEIVYTDLNSQNSVQLFGTAGTKQQPCCLTRKAGITSFQLFGKIIQMEQPLNNTDEISCSENDDCGAEGSGITMDHPSVDPYKKLHDELQRSPVAEAYVKGVSGYLN</sequence>
<evidence type="ECO:0000256" key="6">
    <source>
        <dbReference type="ARBA" id="ARBA00023242"/>
    </source>
</evidence>
<dbReference type="SMART" id="SM01019">
    <property type="entry name" value="B3"/>
    <property type="match status" value="1"/>
</dbReference>
<evidence type="ECO:0000259" key="9">
    <source>
        <dbReference type="PROSITE" id="PS50863"/>
    </source>
</evidence>
<comment type="caution">
    <text evidence="10">The sequence shown here is derived from an EMBL/GenBank/DDBJ whole genome shotgun (WGS) entry which is preliminary data.</text>
</comment>
<dbReference type="GO" id="GO:0009734">
    <property type="term" value="P:auxin-activated signaling pathway"/>
    <property type="evidence" value="ECO:0007669"/>
    <property type="project" value="UniProtKB-KW"/>
</dbReference>
<dbReference type="Gene3D" id="2.40.330.10">
    <property type="entry name" value="DNA-binding pseudobarrel domain"/>
    <property type="match status" value="1"/>
</dbReference>
<comment type="function">
    <text evidence="8">Auxin response factors (ARFs) are transcriptional factors that bind specifically to the DNA sequence 5'-TGTCTC-3' found in the auxin-responsive promoter elements (AuxREs).</text>
</comment>
<dbReference type="Proteomes" id="UP001443914">
    <property type="component" value="Unassembled WGS sequence"/>
</dbReference>
<dbReference type="Pfam" id="PF06507">
    <property type="entry name" value="ARF_AD"/>
    <property type="match status" value="1"/>
</dbReference>
<comment type="subcellular location">
    <subcellularLocation>
        <location evidence="1 8">Nucleus</location>
    </subcellularLocation>
</comment>
<dbReference type="GO" id="GO:0005634">
    <property type="term" value="C:nucleus"/>
    <property type="evidence" value="ECO:0007669"/>
    <property type="project" value="UniProtKB-SubCell"/>
</dbReference>
<dbReference type="PANTHER" id="PTHR31384:SF94">
    <property type="entry name" value="AUXIN RESPONSE FACTOR 17"/>
    <property type="match status" value="1"/>
</dbReference>
<dbReference type="AlphaFoldDB" id="A0AAW1MAT5"/>
<dbReference type="GO" id="GO:0006355">
    <property type="term" value="P:regulation of DNA-templated transcription"/>
    <property type="evidence" value="ECO:0007669"/>
    <property type="project" value="InterPro"/>
</dbReference>
<feature type="domain" description="TF-B3" evidence="9">
    <location>
        <begin position="119"/>
        <end position="222"/>
    </location>
</feature>
<comment type="similarity">
    <text evidence="2 8">Belongs to the ARF family.</text>
</comment>
<dbReference type="SUPFAM" id="SSF101936">
    <property type="entry name" value="DNA-binding pseudobarrel domain"/>
    <property type="match status" value="1"/>
</dbReference>
<accession>A0AAW1MAT5</accession>
<dbReference type="CDD" id="cd10017">
    <property type="entry name" value="B3_DNA"/>
    <property type="match status" value="1"/>
</dbReference>
<protein>
    <recommendedName>
        <fullName evidence="8">Auxin response factor</fullName>
    </recommendedName>
</protein>
<keyword evidence="7 8" id="KW-0927">Auxin signaling pathway</keyword>
<dbReference type="GO" id="GO:0003677">
    <property type="term" value="F:DNA binding"/>
    <property type="evidence" value="ECO:0007669"/>
    <property type="project" value="UniProtKB-KW"/>
</dbReference>
<dbReference type="PROSITE" id="PS50863">
    <property type="entry name" value="B3"/>
    <property type="match status" value="1"/>
</dbReference>
<dbReference type="Pfam" id="PF02362">
    <property type="entry name" value="B3"/>
    <property type="match status" value="1"/>
</dbReference>
<proteinExistence type="inferred from homology"/>
<dbReference type="PANTHER" id="PTHR31384">
    <property type="entry name" value="AUXIN RESPONSE FACTOR 4-RELATED"/>
    <property type="match status" value="1"/>
</dbReference>
<evidence type="ECO:0000256" key="1">
    <source>
        <dbReference type="ARBA" id="ARBA00004123"/>
    </source>
</evidence>
<dbReference type="EMBL" id="JBDFQZ010000003">
    <property type="protein sequence ID" value="KAK9743336.1"/>
    <property type="molecule type" value="Genomic_DNA"/>
</dbReference>
<evidence type="ECO:0000256" key="7">
    <source>
        <dbReference type="ARBA" id="ARBA00023294"/>
    </source>
</evidence>
<dbReference type="Gene3D" id="2.30.30.1040">
    <property type="match status" value="1"/>
</dbReference>
<keyword evidence="5 8" id="KW-0804">Transcription</keyword>
<dbReference type="FunFam" id="2.40.330.10:FF:000001">
    <property type="entry name" value="Auxin response factor"/>
    <property type="match status" value="1"/>
</dbReference>
<evidence type="ECO:0000256" key="4">
    <source>
        <dbReference type="ARBA" id="ARBA00023125"/>
    </source>
</evidence>
<evidence type="ECO:0000256" key="8">
    <source>
        <dbReference type="RuleBase" id="RU004561"/>
    </source>
</evidence>
<evidence type="ECO:0000313" key="10">
    <source>
        <dbReference type="EMBL" id="KAK9743336.1"/>
    </source>
</evidence>
<dbReference type="InterPro" id="IPR010525">
    <property type="entry name" value="ARF_dom"/>
</dbReference>
<evidence type="ECO:0000256" key="3">
    <source>
        <dbReference type="ARBA" id="ARBA00023015"/>
    </source>
</evidence>
<dbReference type="InterPro" id="IPR015300">
    <property type="entry name" value="DNA-bd_pseudobarrel_sf"/>
</dbReference>
<keyword evidence="11" id="KW-1185">Reference proteome</keyword>
<organism evidence="10 11">
    <name type="scientific">Saponaria officinalis</name>
    <name type="common">Common soapwort</name>
    <name type="synonym">Lychnis saponaria</name>
    <dbReference type="NCBI Taxonomy" id="3572"/>
    <lineage>
        <taxon>Eukaryota</taxon>
        <taxon>Viridiplantae</taxon>
        <taxon>Streptophyta</taxon>
        <taxon>Embryophyta</taxon>
        <taxon>Tracheophyta</taxon>
        <taxon>Spermatophyta</taxon>
        <taxon>Magnoliopsida</taxon>
        <taxon>eudicotyledons</taxon>
        <taxon>Gunneridae</taxon>
        <taxon>Pentapetalae</taxon>
        <taxon>Caryophyllales</taxon>
        <taxon>Caryophyllaceae</taxon>
        <taxon>Caryophylleae</taxon>
        <taxon>Saponaria</taxon>
    </lineage>
</organism>
<gene>
    <name evidence="10" type="ORF">RND81_03G233200</name>
</gene>
<evidence type="ECO:0000313" key="11">
    <source>
        <dbReference type="Proteomes" id="UP001443914"/>
    </source>
</evidence>
<evidence type="ECO:0000256" key="2">
    <source>
        <dbReference type="ARBA" id="ARBA00007853"/>
    </source>
</evidence>
<reference evidence="10" key="1">
    <citation type="submission" date="2024-03" db="EMBL/GenBank/DDBJ databases">
        <title>WGS assembly of Saponaria officinalis var. Norfolk2.</title>
        <authorList>
            <person name="Jenkins J."/>
            <person name="Shu S."/>
            <person name="Grimwood J."/>
            <person name="Barry K."/>
            <person name="Goodstein D."/>
            <person name="Schmutz J."/>
            <person name="Leebens-Mack J."/>
            <person name="Osbourn A."/>
        </authorList>
    </citation>
    <scope>NUCLEOTIDE SEQUENCE [LARGE SCALE GENOMIC DNA]</scope>
    <source>
        <strain evidence="10">JIC</strain>
    </source>
</reference>
<keyword evidence="6 8" id="KW-0539">Nucleus</keyword>
<evidence type="ECO:0000256" key="5">
    <source>
        <dbReference type="ARBA" id="ARBA00023163"/>
    </source>
</evidence>
<keyword evidence="4 8" id="KW-0238">DNA-binding</keyword>
<name>A0AAW1MAT5_SAPOF</name>